<protein>
    <recommendedName>
        <fullName evidence="2">carnosine N-methyltransferase</fullName>
        <ecNumber evidence="2">2.1.1.22</ecNumber>
    </recommendedName>
</protein>
<dbReference type="Pfam" id="PF07942">
    <property type="entry name" value="CARME"/>
    <property type="match status" value="1"/>
</dbReference>
<dbReference type="InterPro" id="IPR029063">
    <property type="entry name" value="SAM-dependent_MTases_sf"/>
</dbReference>
<dbReference type="PANTHER" id="PTHR12303">
    <property type="entry name" value="CARNOSINE N-METHYLTRANSFERASE"/>
    <property type="match status" value="1"/>
</dbReference>
<dbReference type="RefSeq" id="XP_014678099.1">
    <property type="nucleotide sequence ID" value="XM_014822613.1"/>
</dbReference>
<evidence type="ECO:0000256" key="6">
    <source>
        <dbReference type="SAM" id="MobiDB-lite"/>
    </source>
</evidence>
<dbReference type="SUPFAM" id="SSF53335">
    <property type="entry name" value="S-adenosyl-L-methionine-dependent methyltransferases"/>
    <property type="match status" value="1"/>
</dbReference>
<dbReference type="Proteomes" id="UP000695022">
    <property type="component" value="Unplaced"/>
</dbReference>
<accession>A0ABM1F0X7</accession>
<evidence type="ECO:0000256" key="3">
    <source>
        <dbReference type="ARBA" id="ARBA00022603"/>
    </source>
</evidence>
<evidence type="ECO:0000313" key="8">
    <source>
        <dbReference type="RefSeq" id="XP_014678098.1"/>
    </source>
</evidence>
<keyword evidence="3" id="KW-0489">Methyltransferase</keyword>
<evidence type="ECO:0000313" key="9">
    <source>
        <dbReference type="RefSeq" id="XP_014678099.1"/>
    </source>
</evidence>
<evidence type="ECO:0000313" key="7">
    <source>
        <dbReference type="Proteomes" id="UP000695022"/>
    </source>
</evidence>
<dbReference type="GeneID" id="106817902"/>
<evidence type="ECO:0000256" key="4">
    <source>
        <dbReference type="ARBA" id="ARBA00022679"/>
    </source>
</evidence>
<dbReference type="SMART" id="SM01296">
    <property type="entry name" value="N2227"/>
    <property type="match status" value="1"/>
</dbReference>
<sequence length="396" mass="46381">MNGEEDEEDDTHSHSTQTPCVPLTLDEEEESREREHFHRIVNAFRYYRKHSYLRIARAEHDFRKLSERHKLMCPTFTEHLNEVRLCVDHNYEVIKQIVANTDHMFENIDYWLVQQDDQATTDKWPLASSADMDKVHSTMKQFVRDWSVEGEHERLVCYQPVLDEILAHFPPDKSDMESVMVLVPGAGLGRLAYEIARLGYTCQGNEWSLFMLFASNFVLNRCREVEMITIFPWVQQYQNRKANADQIRPCKIPDINPAVLPPGANFSMAAGDFLEIYKSSDAWHCVSTVFFIDTARNVMEYIEKIWKILRPGGIWINMGPLLYHYSDMEGETSIELSYEEIRNVMVQIGFDILKEREDDVTVPYSQNPRSMMKHVYDCVFFVARKPTFVPLEDPED</sequence>
<gene>
    <name evidence="8 9" type="primary">LOC106817902</name>
</gene>
<keyword evidence="5" id="KW-0949">S-adenosyl-L-methionine</keyword>
<evidence type="ECO:0000256" key="2">
    <source>
        <dbReference type="ARBA" id="ARBA00012003"/>
    </source>
</evidence>
<organism evidence="7 8">
    <name type="scientific">Priapulus caudatus</name>
    <name type="common">Priapulid worm</name>
    <dbReference type="NCBI Taxonomy" id="37621"/>
    <lineage>
        <taxon>Eukaryota</taxon>
        <taxon>Metazoa</taxon>
        <taxon>Ecdysozoa</taxon>
        <taxon>Scalidophora</taxon>
        <taxon>Priapulida</taxon>
        <taxon>Priapulimorpha</taxon>
        <taxon>Priapulimorphida</taxon>
        <taxon>Priapulidae</taxon>
        <taxon>Priapulus</taxon>
    </lineage>
</organism>
<comment type="similarity">
    <text evidence="1">Belongs to the carnosine N-methyltransferase family.</text>
</comment>
<evidence type="ECO:0000256" key="5">
    <source>
        <dbReference type="ARBA" id="ARBA00022691"/>
    </source>
</evidence>
<keyword evidence="4" id="KW-0808">Transferase</keyword>
<feature type="region of interest" description="Disordered" evidence="6">
    <location>
        <begin position="1"/>
        <end position="28"/>
    </location>
</feature>
<reference evidence="8 9" key="1">
    <citation type="submission" date="2025-05" db="UniProtKB">
        <authorList>
            <consortium name="RefSeq"/>
        </authorList>
    </citation>
    <scope>IDENTIFICATION</scope>
</reference>
<dbReference type="RefSeq" id="XP_014678098.1">
    <property type="nucleotide sequence ID" value="XM_014822612.1"/>
</dbReference>
<evidence type="ECO:0000256" key="1">
    <source>
        <dbReference type="ARBA" id="ARBA00010086"/>
    </source>
</evidence>
<dbReference type="PANTHER" id="PTHR12303:SF6">
    <property type="entry name" value="CARNOSINE N-METHYLTRANSFERASE"/>
    <property type="match status" value="1"/>
</dbReference>
<name>A0ABM1F0X7_PRICU</name>
<dbReference type="Gene3D" id="3.40.50.150">
    <property type="entry name" value="Vaccinia Virus protein VP39"/>
    <property type="match status" value="1"/>
</dbReference>
<proteinExistence type="inferred from homology"/>
<feature type="compositionally biased region" description="Acidic residues" evidence="6">
    <location>
        <begin position="1"/>
        <end position="10"/>
    </location>
</feature>
<dbReference type="EC" id="2.1.1.22" evidence="2"/>
<keyword evidence="7" id="KW-1185">Reference proteome</keyword>
<dbReference type="InterPro" id="IPR012901">
    <property type="entry name" value="CARME"/>
</dbReference>